<sequence>MLLMRFIDHFLDEKAPLETVIDALKNGNTCASAMNVFKGFVCLFACMYAFQCLLKATNFSHDIVISASQALECNVAYVGPTTGFCARDYEEGSLMIHMHEENRVYDMFFGVMLMHGKLLKFSWEPGGGLVTNLMHGRPRFYVWDPGGVSIYYCCC</sequence>
<keyword evidence="2" id="KW-1185">Reference proteome</keyword>
<reference evidence="1" key="1">
    <citation type="submission" date="2021-01" db="EMBL/GenBank/DDBJ databases">
        <title>Adiantum capillus-veneris genome.</title>
        <authorList>
            <person name="Fang Y."/>
            <person name="Liao Q."/>
        </authorList>
    </citation>
    <scope>NUCLEOTIDE SEQUENCE</scope>
    <source>
        <strain evidence="1">H3</strain>
        <tissue evidence="1">Leaf</tissue>
    </source>
</reference>
<protein>
    <submittedName>
        <fullName evidence="1">Uncharacterized protein</fullName>
    </submittedName>
</protein>
<evidence type="ECO:0000313" key="2">
    <source>
        <dbReference type="Proteomes" id="UP000886520"/>
    </source>
</evidence>
<accession>A0A9D4ZJP3</accession>
<dbReference type="EMBL" id="JABFUD020000007">
    <property type="protein sequence ID" value="KAI5078009.1"/>
    <property type="molecule type" value="Genomic_DNA"/>
</dbReference>
<gene>
    <name evidence="1" type="ORF">GOP47_0007833</name>
</gene>
<organism evidence="1 2">
    <name type="scientific">Adiantum capillus-veneris</name>
    <name type="common">Maidenhair fern</name>
    <dbReference type="NCBI Taxonomy" id="13818"/>
    <lineage>
        <taxon>Eukaryota</taxon>
        <taxon>Viridiplantae</taxon>
        <taxon>Streptophyta</taxon>
        <taxon>Embryophyta</taxon>
        <taxon>Tracheophyta</taxon>
        <taxon>Polypodiopsida</taxon>
        <taxon>Polypodiidae</taxon>
        <taxon>Polypodiales</taxon>
        <taxon>Pteridineae</taxon>
        <taxon>Pteridaceae</taxon>
        <taxon>Vittarioideae</taxon>
        <taxon>Adiantum</taxon>
    </lineage>
</organism>
<dbReference type="AlphaFoldDB" id="A0A9D4ZJP3"/>
<comment type="caution">
    <text evidence="1">The sequence shown here is derived from an EMBL/GenBank/DDBJ whole genome shotgun (WGS) entry which is preliminary data.</text>
</comment>
<name>A0A9D4ZJP3_ADICA</name>
<dbReference type="Proteomes" id="UP000886520">
    <property type="component" value="Chromosome 7"/>
</dbReference>
<evidence type="ECO:0000313" key="1">
    <source>
        <dbReference type="EMBL" id="KAI5078009.1"/>
    </source>
</evidence>
<proteinExistence type="predicted"/>